<dbReference type="Proteomes" id="UP000463857">
    <property type="component" value="Chromosome"/>
</dbReference>
<keyword evidence="4 7" id="KW-0805">Transcription regulation</keyword>
<dbReference type="InterPro" id="IPR035644">
    <property type="entry name" value="MraZ_C"/>
</dbReference>
<dbReference type="EMBL" id="CP047156">
    <property type="protein sequence ID" value="QHB99147.1"/>
    <property type="molecule type" value="Genomic_DNA"/>
</dbReference>
<dbReference type="GO" id="GO:0009295">
    <property type="term" value="C:nucleoid"/>
    <property type="evidence" value="ECO:0007669"/>
    <property type="project" value="UniProtKB-SubCell"/>
</dbReference>
<accession>A0A7L4YJ88</accession>
<evidence type="ECO:0000256" key="5">
    <source>
        <dbReference type="ARBA" id="ARBA00023125"/>
    </source>
</evidence>
<dbReference type="InterPro" id="IPR037914">
    <property type="entry name" value="SpoVT-AbrB_sf"/>
</dbReference>
<evidence type="ECO:0000256" key="2">
    <source>
        <dbReference type="ARBA" id="ARBA00022490"/>
    </source>
</evidence>
<comment type="subcellular location">
    <subcellularLocation>
        <location evidence="7">Cytoplasm</location>
        <location evidence="7">Nucleoid</location>
    </subcellularLocation>
</comment>
<evidence type="ECO:0000256" key="1">
    <source>
        <dbReference type="ARBA" id="ARBA00013860"/>
    </source>
</evidence>
<evidence type="ECO:0000256" key="6">
    <source>
        <dbReference type="ARBA" id="ARBA00023163"/>
    </source>
</evidence>
<dbReference type="PANTHER" id="PTHR34701">
    <property type="entry name" value="TRANSCRIPTIONAL REGULATOR MRAZ"/>
    <property type="match status" value="1"/>
</dbReference>
<feature type="domain" description="SpoVT-AbrB" evidence="8">
    <location>
        <begin position="76"/>
        <end position="119"/>
    </location>
</feature>
<dbReference type="InterPro" id="IPR038619">
    <property type="entry name" value="MraZ_sf"/>
</dbReference>
<protein>
    <recommendedName>
        <fullName evidence="1 7">Transcriptional regulator MraZ</fullName>
    </recommendedName>
</protein>
<dbReference type="PANTHER" id="PTHR34701:SF1">
    <property type="entry name" value="TRANSCRIPTIONAL REGULATOR MRAZ"/>
    <property type="match status" value="1"/>
</dbReference>
<comment type="subunit">
    <text evidence="7">Forms oligomers.</text>
</comment>
<feature type="domain" description="SpoVT-AbrB" evidence="8">
    <location>
        <begin position="5"/>
        <end position="47"/>
    </location>
</feature>
<dbReference type="InterPro" id="IPR007159">
    <property type="entry name" value="SpoVT-AbrB_dom"/>
</dbReference>
<dbReference type="KEGG" id="eke:EK0264_01815"/>
<keyword evidence="2 7" id="KW-0963">Cytoplasm</keyword>
<evidence type="ECO:0000313" key="9">
    <source>
        <dbReference type="EMBL" id="QHB99147.1"/>
    </source>
</evidence>
<dbReference type="FunCoup" id="A0A7L4YJ88">
    <property type="interactions" value="14"/>
</dbReference>
<dbReference type="InterPro" id="IPR035642">
    <property type="entry name" value="MraZ_N"/>
</dbReference>
<dbReference type="PROSITE" id="PS51740">
    <property type="entry name" value="SPOVT_ABRB"/>
    <property type="match status" value="2"/>
</dbReference>
<organism evidence="9 10">
    <name type="scientific">Epidermidibacterium keratini</name>
    <dbReference type="NCBI Taxonomy" id="1891644"/>
    <lineage>
        <taxon>Bacteria</taxon>
        <taxon>Bacillati</taxon>
        <taxon>Actinomycetota</taxon>
        <taxon>Actinomycetes</taxon>
        <taxon>Sporichthyales</taxon>
        <taxon>Sporichthyaceae</taxon>
        <taxon>Epidermidibacterium</taxon>
    </lineage>
</organism>
<dbReference type="GO" id="GO:0003700">
    <property type="term" value="F:DNA-binding transcription factor activity"/>
    <property type="evidence" value="ECO:0007669"/>
    <property type="project" value="UniProtKB-UniRule"/>
</dbReference>
<dbReference type="NCBIfam" id="TIGR00242">
    <property type="entry name" value="division/cell wall cluster transcriptional repressor MraZ"/>
    <property type="match status" value="1"/>
</dbReference>
<keyword evidence="10" id="KW-1185">Reference proteome</keyword>
<dbReference type="GO" id="GO:0000976">
    <property type="term" value="F:transcription cis-regulatory region binding"/>
    <property type="evidence" value="ECO:0007669"/>
    <property type="project" value="TreeGrafter"/>
</dbReference>
<dbReference type="RefSeq" id="WP_159542338.1">
    <property type="nucleotide sequence ID" value="NZ_CP047156.1"/>
</dbReference>
<dbReference type="HAMAP" id="MF_01008">
    <property type="entry name" value="MraZ"/>
    <property type="match status" value="1"/>
</dbReference>
<dbReference type="OrthoDB" id="9807753at2"/>
<reference evidence="9 10" key="1">
    <citation type="journal article" date="2018" name="Int. J. Syst. Evol. Microbiol.">
        <title>Epidermidibacterium keratini gen. nov., sp. nov., a member of the family Sporichthyaceae, isolated from keratin epidermis.</title>
        <authorList>
            <person name="Lee D.G."/>
            <person name="Trujillo M.E."/>
            <person name="Kang S."/>
            <person name="Nam J.J."/>
            <person name="Kim Y.J."/>
        </authorList>
    </citation>
    <scope>NUCLEOTIDE SEQUENCE [LARGE SCALE GENOMIC DNA]</scope>
    <source>
        <strain evidence="9 10">EPI-7</strain>
    </source>
</reference>
<dbReference type="Gene3D" id="3.40.1550.20">
    <property type="entry name" value="Transcriptional regulator MraZ domain"/>
    <property type="match status" value="1"/>
</dbReference>
<dbReference type="CDD" id="cd16321">
    <property type="entry name" value="MraZ_C"/>
    <property type="match status" value="1"/>
</dbReference>
<dbReference type="SUPFAM" id="SSF89447">
    <property type="entry name" value="AbrB/MazE/MraZ-like"/>
    <property type="match status" value="1"/>
</dbReference>
<evidence type="ECO:0000256" key="7">
    <source>
        <dbReference type="HAMAP-Rule" id="MF_01008"/>
    </source>
</evidence>
<evidence type="ECO:0000259" key="8">
    <source>
        <dbReference type="PROSITE" id="PS51740"/>
    </source>
</evidence>
<sequence>MFFGDFYPRMDDKGRLALPAKFRDKLRDGMVIAKGQDRCLYVYPRAEFERIAAQLGKAQSTNSKVRNYARTLFGGADDQSADKQGRIVIKAALREYAGLSRDCAVIGVNDKVEIWDAEAWRRFASEQEQHYVDFSDEFDLPE</sequence>
<dbReference type="CDD" id="cd16320">
    <property type="entry name" value="MraZ_N"/>
    <property type="match status" value="1"/>
</dbReference>
<dbReference type="InParanoid" id="A0A7L4YJ88"/>
<gene>
    <name evidence="7 9" type="primary">mraZ</name>
    <name evidence="9" type="ORF">EK0264_01815</name>
</gene>
<dbReference type="AlphaFoldDB" id="A0A7L4YJ88"/>
<keyword evidence="6 7" id="KW-0804">Transcription</keyword>
<evidence type="ECO:0000313" key="10">
    <source>
        <dbReference type="Proteomes" id="UP000463857"/>
    </source>
</evidence>
<dbReference type="GO" id="GO:2000143">
    <property type="term" value="P:negative regulation of DNA-templated transcription initiation"/>
    <property type="evidence" value="ECO:0007669"/>
    <property type="project" value="TreeGrafter"/>
</dbReference>
<dbReference type="GO" id="GO:0005737">
    <property type="term" value="C:cytoplasm"/>
    <property type="evidence" value="ECO:0007669"/>
    <property type="project" value="UniProtKB-UniRule"/>
</dbReference>
<dbReference type="InterPro" id="IPR003444">
    <property type="entry name" value="MraZ"/>
</dbReference>
<dbReference type="InterPro" id="IPR020603">
    <property type="entry name" value="MraZ_dom"/>
</dbReference>
<keyword evidence="5 7" id="KW-0238">DNA-binding</keyword>
<proteinExistence type="inferred from homology"/>
<dbReference type="Pfam" id="PF02381">
    <property type="entry name" value="MraZ"/>
    <property type="match status" value="2"/>
</dbReference>
<comment type="similarity">
    <text evidence="7">Belongs to the MraZ family.</text>
</comment>
<evidence type="ECO:0000256" key="4">
    <source>
        <dbReference type="ARBA" id="ARBA00023015"/>
    </source>
</evidence>
<keyword evidence="3" id="KW-0677">Repeat</keyword>
<evidence type="ECO:0000256" key="3">
    <source>
        <dbReference type="ARBA" id="ARBA00022737"/>
    </source>
</evidence>
<name>A0A7L4YJ88_9ACTN</name>